<dbReference type="Gene3D" id="1.20.5.170">
    <property type="match status" value="1"/>
</dbReference>
<keyword evidence="1" id="KW-0175">Coiled coil</keyword>
<dbReference type="STRING" id="5078.A0A135LYH7"/>
<dbReference type="OMA" id="IYTYSHQ"/>
<evidence type="ECO:0000313" key="4">
    <source>
        <dbReference type="Proteomes" id="UP000070168"/>
    </source>
</evidence>
<dbReference type="InterPro" id="IPR046347">
    <property type="entry name" value="bZIP_sf"/>
</dbReference>
<organism evidence="3 4">
    <name type="scientific">Penicillium patulum</name>
    <name type="common">Penicillium griseofulvum</name>
    <dbReference type="NCBI Taxonomy" id="5078"/>
    <lineage>
        <taxon>Eukaryota</taxon>
        <taxon>Fungi</taxon>
        <taxon>Dikarya</taxon>
        <taxon>Ascomycota</taxon>
        <taxon>Pezizomycotina</taxon>
        <taxon>Eurotiomycetes</taxon>
        <taxon>Eurotiomycetidae</taxon>
        <taxon>Eurotiales</taxon>
        <taxon>Aspergillaceae</taxon>
        <taxon>Penicillium</taxon>
    </lineage>
</organism>
<feature type="region of interest" description="Disordered" evidence="2">
    <location>
        <begin position="446"/>
        <end position="468"/>
    </location>
</feature>
<feature type="region of interest" description="Disordered" evidence="2">
    <location>
        <begin position="25"/>
        <end position="87"/>
    </location>
</feature>
<evidence type="ECO:0000313" key="3">
    <source>
        <dbReference type="EMBL" id="KXG54010.1"/>
    </source>
</evidence>
<dbReference type="AlphaFoldDB" id="A0A135LYH7"/>
<evidence type="ECO:0008006" key="5">
    <source>
        <dbReference type="Google" id="ProtNLM"/>
    </source>
</evidence>
<keyword evidence="4" id="KW-1185">Reference proteome</keyword>
<feature type="coiled-coil region" evidence="1">
    <location>
        <begin position="106"/>
        <end position="133"/>
    </location>
</feature>
<dbReference type="PANTHER" id="PTHR40618">
    <property type="entry name" value="B-ZIP TRANSCRIPTION FACTOR (EUROFUNG)-RELATED"/>
    <property type="match status" value="1"/>
</dbReference>
<feature type="compositionally biased region" description="Basic and acidic residues" evidence="2">
    <location>
        <begin position="34"/>
        <end position="45"/>
    </location>
</feature>
<gene>
    <name evidence="3" type="ORF">PGRI_071540</name>
</gene>
<accession>A0A135LYH7</accession>
<protein>
    <recommendedName>
        <fullName evidence="5">BZIP domain-containing protein</fullName>
    </recommendedName>
</protein>
<comment type="caution">
    <text evidence="3">The sequence shown here is derived from an EMBL/GenBank/DDBJ whole genome shotgun (WGS) entry which is preliminary data.</text>
</comment>
<sequence length="511" mass="57637">MQGPGNSPMLLDMLSARSYLELSQEDVSTLSRELSPEIKAESDRHLRPRKGPASQAPGIPDRVDRNSAAPDRPVRKRGRPRLDTAKDATAIEERRLQIRRAQRTYRLKKENTIQALRSRVNILEQTLENVSDILSGAHYIDHPNGDSTVQPSVDYLARTRELILAEINKTRFPSNDDDLQLEQTNGTPGDSNKFGYEVSHTRPQEKNSIGSSPYSRYTRARSPSPLINRILPTATIYTYSHQESNLSRRLHRFSLEHIYRWLTDPRTEPAFLGRVFGLVPCIHDMPGIRRSFRRTLQSEIGSQLEFIKMPFYTLGGAGKHFPRADVDGNPVDPENSRRPGKILRRMVRIMQRGGIQDWDEDWSGEREPVPVTSEGLVGEAQEKMGEEERIRSLDLDGEWFDCHDVQGYLEHRGLVLDGSAVRLGVPEALVKDLYGFSPDRSTVSSIYASSDGTTPADRTGSEPSSSSYSLDVECFFDLLLANLRILGRAPGFRVWDVDAALRSAISRRPFG</sequence>
<dbReference type="CDD" id="cd14688">
    <property type="entry name" value="bZIP_YAP"/>
    <property type="match status" value="1"/>
</dbReference>
<dbReference type="RefSeq" id="XP_040652545.1">
    <property type="nucleotide sequence ID" value="XM_040794868.1"/>
</dbReference>
<dbReference type="Proteomes" id="UP000070168">
    <property type="component" value="Unassembled WGS sequence"/>
</dbReference>
<reference evidence="3 4" key="1">
    <citation type="journal article" date="2016" name="BMC Genomics">
        <title>Genome sequencing and secondary metabolism of the postharvest pathogen Penicillium griseofulvum.</title>
        <authorList>
            <person name="Banani H."/>
            <person name="Marcet-Houben M."/>
            <person name="Ballester A.R."/>
            <person name="Abbruscato P."/>
            <person name="Gonzalez-Candelas L."/>
            <person name="Gabaldon T."/>
            <person name="Spadaro D."/>
        </authorList>
    </citation>
    <scope>NUCLEOTIDE SEQUENCE [LARGE SCALE GENOMIC DNA]</scope>
    <source>
        <strain evidence="3 4">PG3</strain>
    </source>
</reference>
<dbReference type="GeneID" id="63710168"/>
<dbReference type="PANTHER" id="PTHR40618:SF1">
    <property type="entry name" value="B-ZIP TRANSCRIPTION FACTOR (EUROFUNG)"/>
    <property type="match status" value="1"/>
</dbReference>
<evidence type="ECO:0000256" key="2">
    <source>
        <dbReference type="SAM" id="MobiDB-lite"/>
    </source>
</evidence>
<feature type="compositionally biased region" description="Polar residues" evidence="2">
    <location>
        <begin position="181"/>
        <end position="190"/>
    </location>
</feature>
<dbReference type="OrthoDB" id="545169at2759"/>
<dbReference type="EMBL" id="LHQR01000013">
    <property type="protein sequence ID" value="KXG54010.1"/>
    <property type="molecule type" value="Genomic_DNA"/>
</dbReference>
<dbReference type="SUPFAM" id="SSF57959">
    <property type="entry name" value="Leucine zipper domain"/>
    <property type="match status" value="1"/>
</dbReference>
<proteinExistence type="predicted"/>
<feature type="compositionally biased region" description="Polar residues" evidence="2">
    <location>
        <begin position="206"/>
        <end position="215"/>
    </location>
</feature>
<evidence type="ECO:0000256" key="1">
    <source>
        <dbReference type="SAM" id="Coils"/>
    </source>
</evidence>
<name>A0A135LYH7_PENPA</name>
<dbReference type="GO" id="GO:0003700">
    <property type="term" value="F:DNA-binding transcription factor activity"/>
    <property type="evidence" value="ECO:0007669"/>
    <property type="project" value="InterPro"/>
</dbReference>
<feature type="region of interest" description="Disordered" evidence="2">
    <location>
        <begin position="174"/>
        <end position="220"/>
    </location>
</feature>